<dbReference type="InterPro" id="IPR022099">
    <property type="entry name" value="DUF3638"/>
</dbReference>
<evidence type="ECO:0000256" key="2">
    <source>
        <dbReference type="ARBA" id="ARBA00012759"/>
    </source>
</evidence>
<name>A0A6A6Y2V1_9PEZI</name>
<keyword evidence="3" id="KW-0645">Protease</keyword>
<dbReference type="GO" id="GO:0006508">
    <property type="term" value="P:proteolysis"/>
    <property type="evidence" value="ECO:0007669"/>
    <property type="project" value="UniProtKB-KW"/>
</dbReference>
<reference evidence="11" key="3">
    <citation type="submission" date="2025-04" db="UniProtKB">
        <authorList>
            <consortium name="RefSeq"/>
        </authorList>
    </citation>
    <scope>IDENTIFICATION</scope>
    <source>
        <strain evidence="11">CBS 304.34</strain>
    </source>
</reference>
<protein>
    <recommendedName>
        <fullName evidence="2">ubiquitinyl hydrolase 1</fullName>
        <ecNumber evidence="2">3.4.19.12</ecNumber>
    </recommendedName>
</protein>
<feature type="domain" description="DUF3645" evidence="8">
    <location>
        <begin position="1645"/>
        <end position="1671"/>
    </location>
</feature>
<evidence type="ECO:0000256" key="1">
    <source>
        <dbReference type="ARBA" id="ARBA00000707"/>
    </source>
</evidence>
<dbReference type="EC" id="3.4.19.12" evidence="2"/>
<evidence type="ECO:0000256" key="6">
    <source>
        <dbReference type="ARBA" id="ARBA00022807"/>
    </source>
</evidence>
<reference evidence="9 11" key="1">
    <citation type="journal article" date="2020" name="Stud. Mycol.">
        <title>101 Dothideomycetes genomes: a test case for predicting lifestyles and emergence of pathogens.</title>
        <authorList>
            <person name="Haridas S."/>
            <person name="Albert R."/>
            <person name="Binder M."/>
            <person name="Bloem J."/>
            <person name="Labutti K."/>
            <person name="Salamov A."/>
            <person name="Andreopoulos B."/>
            <person name="Baker S."/>
            <person name="Barry K."/>
            <person name="Bills G."/>
            <person name="Bluhm B."/>
            <person name="Cannon C."/>
            <person name="Castanera R."/>
            <person name="Culley D."/>
            <person name="Daum C."/>
            <person name="Ezra D."/>
            <person name="Gonzalez J."/>
            <person name="Henrissat B."/>
            <person name="Kuo A."/>
            <person name="Liang C."/>
            <person name="Lipzen A."/>
            <person name="Lutzoni F."/>
            <person name="Magnuson J."/>
            <person name="Mondo S."/>
            <person name="Nolan M."/>
            <person name="Ohm R."/>
            <person name="Pangilinan J."/>
            <person name="Park H.-J."/>
            <person name="Ramirez L."/>
            <person name="Alfaro M."/>
            <person name="Sun H."/>
            <person name="Tritt A."/>
            <person name="Yoshinaga Y."/>
            <person name="Zwiers L.-H."/>
            <person name="Turgeon B."/>
            <person name="Goodwin S."/>
            <person name="Spatafora J."/>
            <person name="Crous P."/>
            <person name="Grigoriev I."/>
        </authorList>
    </citation>
    <scope>NUCLEOTIDE SEQUENCE</scope>
    <source>
        <strain evidence="9 11">CBS 304.34</strain>
    </source>
</reference>
<evidence type="ECO:0000256" key="3">
    <source>
        <dbReference type="ARBA" id="ARBA00022670"/>
    </source>
</evidence>
<sequence length="2325" mass="265441">MIQSYRAHATATYSGNAEAMSTMVLTIMELWVECDKYTTKHYPLLLGYTTGFTSGVFDSLVLTKREQLLRLHSVESYLESRALRAVDGYPWLLSGKSLAAKYYTYSHFLQHLHEKILYEADQAKKEKKATIHQNKEKYNDYRFRFVSTDIHNNATIDIHTANPENILTTHSRQYDLYKCTSSVASSSNTVPEPRSDHAYPPLTLREPLRSWIVGSAHFSNEVIAKVSERPLNMSSEEFKAFGNLRAGHHLQWYNILQQLLVPTLDFNKPETFFLILQAANEAGPKSDAEPLRETHFVLEDVEFGQTLLIGLWDALRRVWDNWENDIACSILASIATRILSLACDRNVHKQCLMYLKEIRDRSIEWCRTLRAKLKETCARNERANMGRRILIIALLCHGTFEVGASHLPSILSCNSEASIMIESSMIIAEHLAHGGDAQACNFNCFLKILIYRWRHASYKAEPLLRDSITNNPANCLDIVINKTFPAHEGASISWTCRPGQHQHVLVANTEASERRLSLHLQYNVLTSVFLVNGQTPSGLPPEYIAHSTYQRLFGDQLFQAAPSSQSRMSFQCTHSEAGYEIHLGLVSGELIVRMRDTKISGNRYHELIPPSKLQGHIPNLLVSEYTHWYVVGESLIEFRLPRDIWSPFDKDRGIAFHIDEQGSVYLIKGSSKAMVGLESQTARALSAIFRPIERPEYIHLTYDRPNSTLEIDLPRYGTSFSLHKKESTIHSKSYRGMAIDPDQSLGALHGLSSKLVLFSTDDHQNGLVSRATMIPEGELYTSREHEGYGSAWLSSSEPGGHNSISYHYYHIDEGLGLLRGSGTLRSELWLCYVYAFTSHFLPDPLTECTGTESALRILNSKLVQSLILSEPLKKEDELKLLGRISKISPSRSLSYFSSGRIQSARWSDFSPLAQTDAFYQDVQLSLKKVHDFEIIFHGRRENQNSVTDPSDRLHSWHRTRLSPYERPGYEARSPSTITEYVYSSRQSSKTLEAERNTCILAKLLNPLAGSDCDVYELTMFFAALVFAKNEDDQIIQALLLFAMSLPPTSGNKRLKPQKESKHRLSEPHTAKPDVLNLIDRTVFDERQIEALAEKYAPDISPWDWYEYERRRQERSRDVQALVRATRAHWDTGSTKDPIYKIDSRGFLLATFTNEIRVLLRSWRRNEKHMQHLRTVIEEAAPFEILGADDVRDDPKREIFWEPPSNSCNEMSLQYLFKRLPAPDIKAPPPRAFPEYLRLASLDMSAVVIEPEMSELLKVLKSLPETGEQRKQYITDLGKSRDALGTTTEIRSSIAASEVCNQLLKALQALEIYLQECRQSHTIAEHMRVRQGGNSVLQLNMGEGKSSVIVPVVAASLAEAPRLVRVIVTKAQFQQMRHRLSTSLGRFQHRQVYTLPFSRRIGLDESRSRLVKAMCQECGTNGGILLMQLDHVLSLKLLGLDKIISGSQATGNILTNTEFAFERYVRDIVDESDDIFNAKLELTYTMGQQVALGFSPQRWRLTQAALEAVFETLPDVKREFPDGLLMEPSSYVGGMPRVRILRTTATRRLLEETTRRLLQKGQEGLSVLSLDPDHQEAIMRYIIELFPSPGDIEITEKLFATATERQPLLVLRGLMANGVLEFTLHRKRWRVHYGRDYERENGIPGLAVPYWAKDSPVPNAEFSHPEVYIILTCLSYYYQGLSDDELFDLFDHLRAADNGEVEYEQWTVLDGNLPKVLSGVNTKNQTHCKEQVFSRLRNFKPVIDSYLSNVLFPRKTAEYQMKLSASGWDLVGERMHPIIGFSGTNDSKVLLPYSIHQHDLKEQKHTNAAVLNLLLRGDNGIQTLGHDSASEESNSYTQRLLKKVIESKSPVQVIIDVGAQFIEHGNLDVARLWLAMDPTATAKAVITFDERDELVVVTRDTPVELLASSPYFSNMHSCYVFLDEMHTRGTDLVLPEDYRAAVMLGPEVTKDKLVQACMRMRKLGKGQTLSFYVPEEVELTIRRICNISPENPIRKVDMIRWAIWETWRECEKLIPLWASQGIRHWKQQTIWKMAKTQKNRRIDMRLEWAERYLEPEAQTLEQCYRPRSENPGSIWPDETSGIPENGDQKLKFIRQTCEKFRVVGLEAELLIEEYDRQVVREVQQERQVAREVQQISEFQKPPTLTPHQPTADLEVANFLRTGKIKEDSEAFLPAFEAFRHSSAAQLIDLSEFPNTLLATRDFIETVEREASDHVADQHFRPVQWVVSRAIDGKSGDDYVNQLILISSWEANNFLGLLRETNKVVFHLYAPRTNLSHRSLSDLTLFTIPALPQGWTVPRSLVLFLNLFAGQLFLDSHAEYIQLYDFL</sequence>
<organism evidence="9">
    <name type="scientific">Mytilinidion resinicola</name>
    <dbReference type="NCBI Taxonomy" id="574789"/>
    <lineage>
        <taxon>Eukaryota</taxon>
        <taxon>Fungi</taxon>
        <taxon>Dikarya</taxon>
        <taxon>Ascomycota</taxon>
        <taxon>Pezizomycotina</taxon>
        <taxon>Dothideomycetes</taxon>
        <taxon>Pleosporomycetidae</taxon>
        <taxon>Mytilinidiales</taxon>
        <taxon>Mytilinidiaceae</taxon>
        <taxon>Mytilinidion</taxon>
    </lineage>
</organism>
<dbReference type="PANTHER" id="PTHR13367">
    <property type="entry name" value="UBIQUITIN THIOESTERASE"/>
    <property type="match status" value="1"/>
</dbReference>
<dbReference type="RefSeq" id="XP_033570086.1">
    <property type="nucleotide sequence ID" value="XM_033718354.1"/>
</dbReference>
<keyword evidence="5" id="KW-0378">Hydrolase</keyword>
<accession>A0A6A6Y2V1</accession>
<evidence type="ECO:0000256" key="5">
    <source>
        <dbReference type="ARBA" id="ARBA00022801"/>
    </source>
</evidence>
<gene>
    <name evidence="9 11" type="ORF">BDZ99DRAFT_453896</name>
</gene>
<dbReference type="InterPro" id="IPR022105">
    <property type="entry name" value="DUF3645"/>
</dbReference>
<dbReference type="Pfam" id="PF12340">
    <property type="entry name" value="DUF3638"/>
    <property type="match status" value="1"/>
</dbReference>
<keyword evidence="10" id="KW-1185">Reference proteome</keyword>
<dbReference type="EMBL" id="MU003719">
    <property type="protein sequence ID" value="KAF2803122.1"/>
    <property type="molecule type" value="Genomic_DNA"/>
</dbReference>
<evidence type="ECO:0000259" key="7">
    <source>
        <dbReference type="Pfam" id="PF12340"/>
    </source>
</evidence>
<dbReference type="PANTHER" id="PTHR13367:SF34">
    <property type="match status" value="1"/>
</dbReference>
<comment type="catalytic activity">
    <reaction evidence="1">
        <text>Thiol-dependent hydrolysis of ester, thioester, amide, peptide and isopeptide bonds formed by the C-terminal Gly of ubiquitin (a 76-residue protein attached to proteins as an intracellular targeting signal).</text>
        <dbReference type="EC" id="3.4.19.12"/>
    </reaction>
</comment>
<evidence type="ECO:0000313" key="11">
    <source>
        <dbReference type="RefSeq" id="XP_033570086.1"/>
    </source>
</evidence>
<dbReference type="InterPro" id="IPR051346">
    <property type="entry name" value="OTU_Deubiquitinase"/>
</dbReference>
<dbReference type="Pfam" id="PF12359">
    <property type="entry name" value="DUF3645"/>
    <property type="match status" value="1"/>
</dbReference>
<proteinExistence type="predicted"/>
<evidence type="ECO:0000313" key="9">
    <source>
        <dbReference type="EMBL" id="KAF2803122.1"/>
    </source>
</evidence>
<evidence type="ECO:0000313" key="10">
    <source>
        <dbReference type="Proteomes" id="UP000504636"/>
    </source>
</evidence>
<feature type="domain" description="DUF3638" evidence="7">
    <location>
        <begin position="1319"/>
        <end position="1515"/>
    </location>
</feature>
<dbReference type="OrthoDB" id="3182339at2759"/>
<reference evidence="11" key="2">
    <citation type="submission" date="2020-04" db="EMBL/GenBank/DDBJ databases">
        <authorList>
            <consortium name="NCBI Genome Project"/>
        </authorList>
    </citation>
    <scope>NUCLEOTIDE SEQUENCE</scope>
    <source>
        <strain evidence="11">CBS 304.34</strain>
    </source>
</reference>
<feature type="non-terminal residue" evidence="9">
    <location>
        <position position="2325"/>
    </location>
</feature>
<keyword evidence="6" id="KW-0788">Thiol protease</keyword>
<evidence type="ECO:0000256" key="4">
    <source>
        <dbReference type="ARBA" id="ARBA00022786"/>
    </source>
</evidence>
<dbReference type="GeneID" id="54459247"/>
<evidence type="ECO:0000259" key="8">
    <source>
        <dbReference type="Pfam" id="PF12359"/>
    </source>
</evidence>
<dbReference type="Proteomes" id="UP000504636">
    <property type="component" value="Unplaced"/>
</dbReference>
<dbReference type="GO" id="GO:0004843">
    <property type="term" value="F:cysteine-type deubiquitinase activity"/>
    <property type="evidence" value="ECO:0007669"/>
    <property type="project" value="UniProtKB-EC"/>
</dbReference>
<keyword evidence="4" id="KW-0833">Ubl conjugation pathway</keyword>